<dbReference type="Pfam" id="PF02777">
    <property type="entry name" value="Sod_Fe_C"/>
    <property type="match status" value="1"/>
</dbReference>
<evidence type="ECO:0000259" key="7">
    <source>
        <dbReference type="Pfam" id="PF00081"/>
    </source>
</evidence>
<dbReference type="EMBL" id="RCHT01000011">
    <property type="protein sequence ID" value="RLL10940.1"/>
    <property type="molecule type" value="Genomic_DNA"/>
</dbReference>
<dbReference type="GO" id="GO:0004784">
    <property type="term" value="F:superoxide dismutase activity"/>
    <property type="evidence" value="ECO:0007669"/>
    <property type="project" value="UniProtKB-EC"/>
</dbReference>
<dbReference type="SUPFAM" id="SSF46609">
    <property type="entry name" value="Fe,Mn superoxide dismutase (SOD), N-terminal domain"/>
    <property type="match status" value="1"/>
</dbReference>
<feature type="binding site" evidence="5">
    <location>
        <position position="86"/>
    </location>
    <ligand>
        <name>Mn(2+)</name>
        <dbReference type="ChEBI" id="CHEBI:29035"/>
    </ligand>
</feature>
<reference evidence="9 10" key="1">
    <citation type="submission" date="2018-10" db="EMBL/GenBank/DDBJ databases">
        <title>Anaerotruncus faecis sp. nov., isolated from human feces.</title>
        <authorList>
            <person name="Wang Y.-J."/>
        </authorList>
    </citation>
    <scope>NUCLEOTIDE SEQUENCE [LARGE SCALE GENOMIC DNA]</scope>
    <source>
        <strain evidence="9 10">22A2-44</strain>
    </source>
</reference>
<dbReference type="PIRSF" id="PIRSF000349">
    <property type="entry name" value="SODismutase"/>
    <property type="match status" value="1"/>
</dbReference>
<feature type="binding site" evidence="5">
    <location>
        <position position="31"/>
    </location>
    <ligand>
        <name>Mn(2+)</name>
        <dbReference type="ChEBI" id="CHEBI:29035"/>
    </ligand>
</feature>
<sequence length="217" mass="24719">MNEQYPFELAPLPYSYDALEPYIDSRTVSVHHDRHQAGYVKKLNEALREFPEFHSWSLEQLILGCDRLPERIRTDVLRNAGGVWSHEFYFDCMTPKPASVCPCGALAKAVDAAFGSCERLRDVMTQSALTRFGSGWAWLACDGDGRLRVLSTGNQDTPLPLGLRPVLCVDVWEHAYYLKYLNLRADYLEAWWKLVDWQFAGENYEACGCGKISVENT</sequence>
<dbReference type="PANTHER" id="PTHR43595:SF2">
    <property type="entry name" value="SMALL RIBOSOMAL SUBUNIT PROTEIN MS42"/>
    <property type="match status" value="1"/>
</dbReference>
<dbReference type="InterPro" id="IPR001189">
    <property type="entry name" value="Mn/Fe_SOD"/>
</dbReference>
<dbReference type="Pfam" id="PF00081">
    <property type="entry name" value="Sod_Fe_N"/>
    <property type="match status" value="1"/>
</dbReference>
<dbReference type="Gene3D" id="3.55.40.20">
    <property type="entry name" value="Iron/manganese superoxide dismutase, C-terminal domain"/>
    <property type="match status" value="1"/>
</dbReference>
<dbReference type="InterPro" id="IPR019832">
    <property type="entry name" value="Mn/Fe_SOD_C"/>
</dbReference>
<evidence type="ECO:0000256" key="5">
    <source>
        <dbReference type="PIRSR" id="PIRSR000349-1"/>
    </source>
</evidence>
<keyword evidence="3 5" id="KW-0479">Metal-binding</keyword>
<dbReference type="AlphaFoldDB" id="A0A498CR19"/>
<evidence type="ECO:0000256" key="2">
    <source>
        <dbReference type="ARBA" id="ARBA00012682"/>
    </source>
</evidence>
<feature type="domain" description="Manganese/iron superoxide dismutase N-terminal" evidence="7">
    <location>
        <begin position="7"/>
        <end position="94"/>
    </location>
</feature>
<protein>
    <recommendedName>
        <fullName evidence="2 6">Superoxide dismutase</fullName>
        <ecNumber evidence="2 6">1.15.1.1</ecNumber>
    </recommendedName>
</protein>
<proteinExistence type="inferred from homology"/>
<dbReference type="InterPro" id="IPR036324">
    <property type="entry name" value="Mn/Fe_SOD_N_sf"/>
</dbReference>
<evidence type="ECO:0000259" key="8">
    <source>
        <dbReference type="Pfam" id="PF02777"/>
    </source>
</evidence>
<dbReference type="GO" id="GO:0046872">
    <property type="term" value="F:metal ion binding"/>
    <property type="evidence" value="ECO:0007669"/>
    <property type="project" value="UniProtKB-KW"/>
</dbReference>
<dbReference type="PANTHER" id="PTHR43595">
    <property type="entry name" value="37S RIBOSOMAL PROTEIN S26, MITOCHONDRIAL"/>
    <property type="match status" value="1"/>
</dbReference>
<dbReference type="Proteomes" id="UP000276301">
    <property type="component" value="Unassembled WGS sequence"/>
</dbReference>
<dbReference type="EC" id="1.15.1.1" evidence="2 6"/>
<evidence type="ECO:0000256" key="1">
    <source>
        <dbReference type="ARBA" id="ARBA00008714"/>
    </source>
</evidence>
<organism evidence="9 10">
    <name type="scientific">Anaerotruncus massiliensis</name>
    <name type="common">ex Liu et al. 2021</name>
    <dbReference type="NCBI Taxonomy" id="2321404"/>
    <lineage>
        <taxon>Bacteria</taxon>
        <taxon>Bacillati</taxon>
        <taxon>Bacillota</taxon>
        <taxon>Clostridia</taxon>
        <taxon>Eubacteriales</taxon>
        <taxon>Oscillospiraceae</taxon>
        <taxon>Anaerotruncus</taxon>
    </lineage>
</organism>
<evidence type="ECO:0000313" key="10">
    <source>
        <dbReference type="Proteomes" id="UP000276301"/>
    </source>
</evidence>
<evidence type="ECO:0000256" key="3">
    <source>
        <dbReference type="ARBA" id="ARBA00022723"/>
    </source>
</evidence>
<comment type="similarity">
    <text evidence="1 6">Belongs to the iron/manganese superoxide dismutase family.</text>
</comment>
<evidence type="ECO:0000313" key="9">
    <source>
        <dbReference type="EMBL" id="RLL10940.1"/>
    </source>
</evidence>
<feature type="domain" description="Manganese/iron superoxide dismutase C-terminal" evidence="8">
    <location>
        <begin position="104"/>
        <end position="202"/>
    </location>
</feature>
<gene>
    <name evidence="9" type="ORF">D4A47_07730</name>
</gene>
<dbReference type="RefSeq" id="WP_121586847.1">
    <property type="nucleotide sequence ID" value="NZ_RCHT01000011.1"/>
</dbReference>
<evidence type="ECO:0000256" key="4">
    <source>
        <dbReference type="ARBA" id="ARBA00023002"/>
    </source>
</evidence>
<dbReference type="InterPro" id="IPR019833">
    <property type="entry name" value="Mn/Fe_SOD_BS"/>
</dbReference>
<keyword evidence="10" id="KW-1185">Reference proteome</keyword>
<accession>A0A498CR19</accession>
<feature type="binding site" evidence="5">
    <location>
        <position position="170"/>
    </location>
    <ligand>
        <name>Mn(2+)</name>
        <dbReference type="ChEBI" id="CHEBI:29035"/>
    </ligand>
</feature>
<keyword evidence="4 6" id="KW-0560">Oxidoreductase</keyword>
<evidence type="ECO:0000256" key="6">
    <source>
        <dbReference type="RuleBase" id="RU000414"/>
    </source>
</evidence>
<comment type="catalytic activity">
    <reaction evidence="6">
        <text>2 superoxide + 2 H(+) = H2O2 + O2</text>
        <dbReference type="Rhea" id="RHEA:20696"/>
        <dbReference type="ChEBI" id="CHEBI:15378"/>
        <dbReference type="ChEBI" id="CHEBI:15379"/>
        <dbReference type="ChEBI" id="CHEBI:16240"/>
        <dbReference type="ChEBI" id="CHEBI:18421"/>
        <dbReference type="EC" id="1.15.1.1"/>
    </reaction>
</comment>
<dbReference type="Gene3D" id="1.10.287.990">
    <property type="entry name" value="Fe,Mn superoxide dismutase (SOD) domain"/>
    <property type="match status" value="1"/>
</dbReference>
<dbReference type="PRINTS" id="PR01703">
    <property type="entry name" value="MNSODISMTASE"/>
</dbReference>
<dbReference type="SUPFAM" id="SSF54719">
    <property type="entry name" value="Fe,Mn superoxide dismutase (SOD), C-terminal domain"/>
    <property type="match status" value="1"/>
</dbReference>
<comment type="caution">
    <text evidence="9">The sequence shown here is derived from an EMBL/GenBank/DDBJ whole genome shotgun (WGS) entry which is preliminary data.</text>
</comment>
<dbReference type="PROSITE" id="PS00088">
    <property type="entry name" value="SOD_MN"/>
    <property type="match status" value="1"/>
</dbReference>
<name>A0A498CR19_9FIRM</name>
<comment type="function">
    <text evidence="6">Destroys radicals which are normally produced within the cells and which are toxic to biological systems.</text>
</comment>
<dbReference type="GO" id="GO:0005737">
    <property type="term" value="C:cytoplasm"/>
    <property type="evidence" value="ECO:0007669"/>
    <property type="project" value="TreeGrafter"/>
</dbReference>
<feature type="binding site" evidence="5">
    <location>
        <position position="174"/>
    </location>
    <ligand>
        <name>Mn(2+)</name>
        <dbReference type="ChEBI" id="CHEBI:29035"/>
    </ligand>
</feature>
<dbReference type="InterPro" id="IPR019831">
    <property type="entry name" value="Mn/Fe_SOD_N"/>
</dbReference>
<dbReference type="InterPro" id="IPR036314">
    <property type="entry name" value="SOD_C_sf"/>
</dbReference>